<dbReference type="GO" id="GO:0003677">
    <property type="term" value="F:DNA binding"/>
    <property type="evidence" value="ECO:0007669"/>
    <property type="project" value="UniProtKB-KW"/>
</dbReference>
<dbReference type="GO" id="GO:0009307">
    <property type="term" value="P:DNA restriction-modification system"/>
    <property type="evidence" value="ECO:0007669"/>
    <property type="project" value="UniProtKB-KW"/>
</dbReference>
<evidence type="ECO:0000256" key="2">
    <source>
        <dbReference type="ARBA" id="ARBA00022747"/>
    </source>
</evidence>
<organism evidence="7 8">
    <name type="scientific">Psychrobacter pacificensis</name>
    <dbReference type="NCBI Taxonomy" id="112002"/>
    <lineage>
        <taxon>Bacteria</taxon>
        <taxon>Pseudomonadati</taxon>
        <taxon>Pseudomonadota</taxon>
        <taxon>Gammaproteobacteria</taxon>
        <taxon>Moraxellales</taxon>
        <taxon>Moraxellaceae</taxon>
        <taxon>Psychrobacter</taxon>
    </lineage>
</organism>
<dbReference type="Gene3D" id="3.90.220.20">
    <property type="entry name" value="DNA methylase specificity domains"/>
    <property type="match status" value="2"/>
</dbReference>
<evidence type="ECO:0000256" key="4">
    <source>
        <dbReference type="SAM" id="Coils"/>
    </source>
</evidence>
<keyword evidence="9" id="KW-1185">Reference proteome</keyword>
<reference evidence="6" key="4">
    <citation type="submission" date="2023-01" db="EMBL/GenBank/DDBJ databases">
        <title>Draft genome sequence of Psychrobacter pacificensis strain NBRC 103191.</title>
        <authorList>
            <person name="Sun Q."/>
            <person name="Mori K."/>
        </authorList>
    </citation>
    <scope>NUCLEOTIDE SEQUENCE</scope>
    <source>
        <strain evidence="6">NBRC 103191</strain>
    </source>
</reference>
<feature type="domain" description="Type I restriction modification DNA specificity" evidence="5">
    <location>
        <begin position="14"/>
        <end position="184"/>
    </location>
</feature>
<comment type="similarity">
    <text evidence="1">Belongs to the type-I restriction system S methylase family.</text>
</comment>
<evidence type="ECO:0000313" key="7">
    <source>
        <dbReference type="EMBL" id="SDE16375.1"/>
    </source>
</evidence>
<keyword evidence="3" id="KW-0238">DNA-binding</keyword>
<reference evidence="6" key="1">
    <citation type="journal article" date="2014" name="Int. J. Syst. Evol. Microbiol.">
        <title>Complete genome of a new Firmicutes species belonging to the dominant human colonic microbiota ('Ruminococcus bicirculans') reveals two chromosomes and a selective capacity to utilize plant glucans.</title>
        <authorList>
            <consortium name="NISC Comparative Sequencing Program"/>
            <person name="Wegmann U."/>
            <person name="Louis P."/>
            <person name="Goesmann A."/>
            <person name="Henrissat B."/>
            <person name="Duncan S.H."/>
            <person name="Flint H.J."/>
        </authorList>
    </citation>
    <scope>NUCLEOTIDE SEQUENCE</scope>
    <source>
        <strain evidence="6">NBRC 103191</strain>
    </source>
</reference>
<dbReference type="Proteomes" id="UP001156645">
    <property type="component" value="Unassembled WGS sequence"/>
</dbReference>
<evidence type="ECO:0000256" key="3">
    <source>
        <dbReference type="ARBA" id="ARBA00023125"/>
    </source>
</evidence>
<dbReference type="RefSeq" id="WP_093071348.1">
    <property type="nucleotide sequence ID" value="NZ_BSOK01000032.1"/>
</dbReference>
<sequence>MATEKIDLNNLDKSDWKTYRFDEIAQNISERVDPNNTDLEVYIGLEHIDSESLHIKRHGTPDDVNGIKLKFYKDDIIFGRRRAYQRKAGIATCDGFCSAHALVLRANPDVIDPALFPFFMHSDLFMNRAVDISVGSLSPTINWGTLKHQEFLIPPRSLQGITAKLLWSGDSAIKADKKSNDKLEVFLESEIESKIHGEKICGRTINKVIESLKERKPVTPLQMLGTVLKGRGIPKADVIKNGIPCVRYGELYTKHHRLIREFHSSVSKESAESAVKLVKNDVLFAGSGETIAEIGKSAAFIGDHDAYAGSDILIFRSKNMDGVYLGYLMNSQLVRQQLNKLGTGATVMHVYGGDINSIKVPDISRQEQEDIGIYLESIAGRIAEVNERLNRLQTLQKQIINQVF</sequence>
<dbReference type="AlphaFoldDB" id="A0A1G7AQU9"/>
<evidence type="ECO:0000313" key="9">
    <source>
        <dbReference type="Proteomes" id="UP001156645"/>
    </source>
</evidence>
<keyword evidence="2" id="KW-0680">Restriction system</keyword>
<dbReference type="Pfam" id="PF01420">
    <property type="entry name" value="Methylase_S"/>
    <property type="match status" value="1"/>
</dbReference>
<dbReference type="PANTHER" id="PTHR43140:SF1">
    <property type="entry name" value="TYPE I RESTRICTION ENZYME ECOKI SPECIFICITY SUBUNIT"/>
    <property type="match status" value="1"/>
</dbReference>
<accession>A0A1G7AQU9</accession>
<dbReference type="InterPro" id="IPR051212">
    <property type="entry name" value="Type-I_RE_S_subunit"/>
</dbReference>
<dbReference type="InterPro" id="IPR044946">
    <property type="entry name" value="Restrct_endonuc_typeI_TRD_sf"/>
</dbReference>
<evidence type="ECO:0000259" key="5">
    <source>
        <dbReference type="Pfam" id="PF01420"/>
    </source>
</evidence>
<keyword evidence="4" id="KW-0175">Coiled coil</keyword>
<dbReference type="Proteomes" id="UP000198501">
    <property type="component" value="Unassembled WGS sequence"/>
</dbReference>
<proteinExistence type="inferred from homology"/>
<dbReference type="PANTHER" id="PTHR43140">
    <property type="entry name" value="TYPE-1 RESTRICTION ENZYME ECOKI SPECIFICITY PROTEIN"/>
    <property type="match status" value="1"/>
</dbReference>
<dbReference type="InterPro" id="IPR000055">
    <property type="entry name" value="Restrct_endonuc_typeI_TRD"/>
</dbReference>
<evidence type="ECO:0000313" key="6">
    <source>
        <dbReference type="EMBL" id="GLR29416.1"/>
    </source>
</evidence>
<dbReference type="EMBL" id="FNAL01000033">
    <property type="protein sequence ID" value="SDE16375.1"/>
    <property type="molecule type" value="Genomic_DNA"/>
</dbReference>
<reference evidence="7 8" key="2">
    <citation type="submission" date="2016-10" db="EMBL/GenBank/DDBJ databases">
        <authorList>
            <person name="de Groot N.N."/>
        </authorList>
    </citation>
    <scope>NUCLEOTIDE SEQUENCE [LARGE SCALE GENOMIC DNA]</scope>
    <source>
        <strain evidence="7 8">DSM 23406</strain>
    </source>
</reference>
<reference evidence="9" key="3">
    <citation type="journal article" date="2019" name="Int. J. Syst. Evol. Microbiol.">
        <title>The Global Catalogue of Microorganisms (GCM) 10K type strain sequencing project: providing services to taxonomists for standard genome sequencing and annotation.</title>
        <authorList>
            <consortium name="The Broad Institute Genomics Platform"/>
            <consortium name="The Broad Institute Genome Sequencing Center for Infectious Disease"/>
            <person name="Wu L."/>
            <person name="Ma J."/>
        </authorList>
    </citation>
    <scope>NUCLEOTIDE SEQUENCE [LARGE SCALE GENOMIC DNA]</scope>
    <source>
        <strain evidence="9">NBRC 103191</strain>
    </source>
</reference>
<protein>
    <submittedName>
        <fullName evidence="7">Type I restriction enzyme, S subunit</fullName>
    </submittedName>
    <submittedName>
        <fullName evidence="6">Type I restriction-modification system specificity subunit</fullName>
    </submittedName>
</protein>
<dbReference type="SUPFAM" id="SSF116734">
    <property type="entry name" value="DNA methylase specificity domain"/>
    <property type="match status" value="2"/>
</dbReference>
<dbReference type="EMBL" id="BSOK01000032">
    <property type="protein sequence ID" value="GLR29416.1"/>
    <property type="molecule type" value="Genomic_DNA"/>
</dbReference>
<gene>
    <name evidence="6" type="ORF">GCM10007915_16540</name>
    <name evidence="7" type="ORF">SAMN05660405_02547</name>
</gene>
<feature type="coiled-coil region" evidence="4">
    <location>
        <begin position="375"/>
        <end position="402"/>
    </location>
</feature>
<evidence type="ECO:0000313" key="8">
    <source>
        <dbReference type="Proteomes" id="UP000198501"/>
    </source>
</evidence>
<name>A0A1G7AQU9_9GAMM</name>
<evidence type="ECO:0000256" key="1">
    <source>
        <dbReference type="ARBA" id="ARBA00010923"/>
    </source>
</evidence>